<dbReference type="AlphaFoldDB" id="A0A0G0LI48"/>
<gene>
    <name evidence="2" type="ORF">UT17_C0005G0008</name>
</gene>
<accession>A0A0G0LI48</accession>
<reference evidence="2 3" key="1">
    <citation type="journal article" date="2015" name="Nature">
        <title>rRNA introns, odd ribosomes, and small enigmatic genomes across a large radiation of phyla.</title>
        <authorList>
            <person name="Brown C.T."/>
            <person name="Hug L.A."/>
            <person name="Thomas B.C."/>
            <person name="Sharon I."/>
            <person name="Castelle C.J."/>
            <person name="Singh A."/>
            <person name="Wilkins M.J."/>
            <person name="Williams K.H."/>
            <person name="Banfield J.F."/>
        </authorList>
    </citation>
    <scope>NUCLEOTIDE SEQUENCE [LARGE SCALE GENOMIC DNA]</scope>
</reference>
<name>A0A0G0LI48_9BACT</name>
<organism evidence="2 3">
    <name type="scientific">Candidatus Woesebacteria bacterium GW2011_GWB1_39_10</name>
    <dbReference type="NCBI Taxonomy" id="1618572"/>
    <lineage>
        <taxon>Bacteria</taxon>
        <taxon>Candidatus Woeseibacteriota</taxon>
    </lineage>
</organism>
<sequence length="100" mass="10289">MKSKKFSPTGVLLIVSLLCLIGIAIGGYSAQKQNDANSNIVACQLQPEPDTACAVVLQFAVLNIAGMAGLTALALAMFGVLVLALFGKLPETPNMGSLPD</sequence>
<keyword evidence="1" id="KW-1133">Transmembrane helix</keyword>
<dbReference type="EMBL" id="LBVU01000005">
    <property type="protein sequence ID" value="KKQ91573.1"/>
    <property type="molecule type" value="Genomic_DNA"/>
</dbReference>
<protein>
    <submittedName>
        <fullName evidence="2">Uncharacterized protein</fullName>
    </submittedName>
</protein>
<dbReference type="Proteomes" id="UP000034774">
    <property type="component" value="Unassembled WGS sequence"/>
</dbReference>
<proteinExistence type="predicted"/>
<keyword evidence="1" id="KW-0472">Membrane</keyword>
<evidence type="ECO:0000313" key="3">
    <source>
        <dbReference type="Proteomes" id="UP000034774"/>
    </source>
</evidence>
<keyword evidence="1" id="KW-0812">Transmembrane</keyword>
<evidence type="ECO:0000313" key="2">
    <source>
        <dbReference type="EMBL" id="KKQ91573.1"/>
    </source>
</evidence>
<feature type="transmembrane region" description="Helical" evidence="1">
    <location>
        <begin position="64"/>
        <end position="86"/>
    </location>
</feature>
<comment type="caution">
    <text evidence="2">The sequence shown here is derived from an EMBL/GenBank/DDBJ whole genome shotgun (WGS) entry which is preliminary data.</text>
</comment>
<evidence type="ECO:0000256" key="1">
    <source>
        <dbReference type="SAM" id="Phobius"/>
    </source>
</evidence>